<gene>
    <name evidence="1" type="ORF">DEO72_LG8g1869</name>
</gene>
<reference evidence="1 2" key="1">
    <citation type="submission" date="2019-04" db="EMBL/GenBank/DDBJ databases">
        <title>An improved genome assembly and genetic linkage map for asparagus bean, Vigna unguiculata ssp. sesquipedialis.</title>
        <authorList>
            <person name="Xia Q."/>
            <person name="Zhang R."/>
            <person name="Dong Y."/>
        </authorList>
    </citation>
    <scope>NUCLEOTIDE SEQUENCE [LARGE SCALE GENOMIC DNA]</scope>
    <source>
        <tissue evidence="1">Leaf</tissue>
    </source>
</reference>
<evidence type="ECO:0000313" key="2">
    <source>
        <dbReference type="Proteomes" id="UP000501690"/>
    </source>
</evidence>
<name>A0A4D6MQM2_VIGUN</name>
<keyword evidence="2" id="KW-1185">Reference proteome</keyword>
<sequence length="106" mass="11705">MSGMPVTACTHLGKYELGKTIGEGSFAKEDELLRTTCGTPNYVAAEELNDSSVYMSIMVFLNLHVLHDWPSCLVKTLCKDIISPCPCCPKRSTVCSFKSWSLDHTN</sequence>
<dbReference type="EMBL" id="CP039352">
    <property type="protein sequence ID" value="QCE03840.1"/>
    <property type="molecule type" value="Genomic_DNA"/>
</dbReference>
<protein>
    <submittedName>
        <fullName evidence="1">Uncharacterized protein</fullName>
    </submittedName>
</protein>
<dbReference type="Proteomes" id="UP000501690">
    <property type="component" value="Linkage Group LG8"/>
</dbReference>
<accession>A0A4D6MQM2</accession>
<dbReference type="AlphaFoldDB" id="A0A4D6MQM2"/>
<evidence type="ECO:0000313" key="1">
    <source>
        <dbReference type="EMBL" id="QCE03840.1"/>
    </source>
</evidence>
<proteinExistence type="predicted"/>
<organism evidence="1 2">
    <name type="scientific">Vigna unguiculata</name>
    <name type="common">Cowpea</name>
    <dbReference type="NCBI Taxonomy" id="3917"/>
    <lineage>
        <taxon>Eukaryota</taxon>
        <taxon>Viridiplantae</taxon>
        <taxon>Streptophyta</taxon>
        <taxon>Embryophyta</taxon>
        <taxon>Tracheophyta</taxon>
        <taxon>Spermatophyta</taxon>
        <taxon>Magnoliopsida</taxon>
        <taxon>eudicotyledons</taxon>
        <taxon>Gunneridae</taxon>
        <taxon>Pentapetalae</taxon>
        <taxon>rosids</taxon>
        <taxon>fabids</taxon>
        <taxon>Fabales</taxon>
        <taxon>Fabaceae</taxon>
        <taxon>Papilionoideae</taxon>
        <taxon>50 kb inversion clade</taxon>
        <taxon>NPAAA clade</taxon>
        <taxon>indigoferoid/millettioid clade</taxon>
        <taxon>Phaseoleae</taxon>
        <taxon>Vigna</taxon>
    </lineage>
</organism>